<protein>
    <submittedName>
        <fullName evidence="1">Thioredoxin</fullName>
    </submittedName>
</protein>
<dbReference type="InterPro" id="IPR036249">
    <property type="entry name" value="Thioredoxin-like_sf"/>
</dbReference>
<dbReference type="RefSeq" id="WP_011185247.1">
    <property type="nucleotide sequence ID" value="NZ_LNZG01000013.1"/>
</dbReference>
<proteinExistence type="predicted"/>
<accession>A0A1E2SKU3</accession>
<dbReference type="EMBL" id="LNZG01000013">
    <property type="protein sequence ID" value="ODA90341.1"/>
    <property type="molecule type" value="Genomic_DNA"/>
</dbReference>
<dbReference type="SUPFAM" id="SSF52833">
    <property type="entry name" value="Thioredoxin-like"/>
    <property type="match status" value="1"/>
</dbReference>
<dbReference type="Pfam" id="PF05768">
    <property type="entry name" value="Glrx-like"/>
    <property type="match status" value="1"/>
</dbReference>
<dbReference type="PANTHER" id="PTHR33558">
    <property type="entry name" value="GLUTAREDOXIN-LIKE PROTEIN C5ORF63 HOMOLOG"/>
    <property type="match status" value="1"/>
</dbReference>
<dbReference type="InterPro" id="IPR052565">
    <property type="entry name" value="Glutaredoxin-like_YDR286C"/>
</dbReference>
<name>A0A1E2SKU3_LEIXY</name>
<organism evidence="1 2">
    <name type="scientific">Leifsonia xyli subsp. xyli</name>
    <dbReference type="NCBI Taxonomy" id="59736"/>
    <lineage>
        <taxon>Bacteria</taxon>
        <taxon>Bacillati</taxon>
        <taxon>Actinomycetota</taxon>
        <taxon>Actinomycetes</taxon>
        <taxon>Micrococcales</taxon>
        <taxon>Microbacteriaceae</taxon>
        <taxon>Leifsonia</taxon>
    </lineage>
</organism>
<dbReference type="OMA" id="DCHLCEV"/>
<dbReference type="Proteomes" id="UP000094426">
    <property type="component" value="Unassembled WGS sequence"/>
</dbReference>
<evidence type="ECO:0000313" key="2">
    <source>
        <dbReference type="Proteomes" id="UP000094426"/>
    </source>
</evidence>
<dbReference type="Gene3D" id="3.40.30.10">
    <property type="entry name" value="Glutaredoxin"/>
    <property type="match status" value="1"/>
</dbReference>
<dbReference type="InterPro" id="IPR008554">
    <property type="entry name" value="Glutaredoxin-like"/>
</dbReference>
<evidence type="ECO:0000313" key="1">
    <source>
        <dbReference type="EMBL" id="ODA90341.1"/>
    </source>
</evidence>
<sequence>MPPAYRLLALIGKPGCHLCDDARRVVAAVVAGLPEDAPAVTVEEHDILRDPVLHEKYVEEIPVVLIDGRMHTFWRVDPARLRTALLEDR</sequence>
<dbReference type="AlphaFoldDB" id="A0A1E2SKU3"/>
<dbReference type="PANTHER" id="PTHR33558:SF1">
    <property type="entry name" value="GLUTAREDOXIN-LIKE PROTEIN C5ORF63 HOMOLOG"/>
    <property type="match status" value="1"/>
</dbReference>
<gene>
    <name evidence="1" type="ORF">ATY41_10155</name>
</gene>
<reference evidence="1 2" key="1">
    <citation type="submission" date="2015-11" db="EMBL/GenBank/DDBJ databases">
        <authorList>
            <person name="Zhang Y."/>
            <person name="Guo Z."/>
        </authorList>
    </citation>
    <scope>NUCLEOTIDE SEQUENCE [LARGE SCALE GENOMIC DNA]</scope>
    <source>
        <strain evidence="2">gdw1</strain>
    </source>
</reference>
<dbReference type="OrthoDB" id="8779161at2"/>
<comment type="caution">
    <text evidence="1">The sequence shown here is derived from an EMBL/GenBank/DDBJ whole genome shotgun (WGS) entry which is preliminary data.</text>
</comment>